<feature type="domain" description="ERAP1-like C-terminal" evidence="2">
    <location>
        <begin position="4"/>
        <end position="93"/>
    </location>
</feature>
<evidence type="ECO:0000259" key="2">
    <source>
        <dbReference type="Pfam" id="PF11838"/>
    </source>
</evidence>
<dbReference type="OrthoDB" id="510539at2759"/>
<comment type="similarity">
    <text evidence="1">Belongs to the peptidase M1 family.</text>
</comment>
<dbReference type="GO" id="GO:0043171">
    <property type="term" value="P:peptide catabolic process"/>
    <property type="evidence" value="ECO:0007669"/>
    <property type="project" value="TreeGrafter"/>
</dbReference>
<dbReference type="OMA" id="VNDWFIS"/>
<keyword evidence="4" id="KW-1185">Reference proteome</keyword>
<evidence type="ECO:0000313" key="3">
    <source>
        <dbReference type="EMBL" id="GCB82590.1"/>
    </source>
</evidence>
<evidence type="ECO:0000256" key="1">
    <source>
        <dbReference type="ARBA" id="ARBA00010136"/>
    </source>
</evidence>
<dbReference type="GO" id="GO:0042277">
    <property type="term" value="F:peptide binding"/>
    <property type="evidence" value="ECO:0007669"/>
    <property type="project" value="TreeGrafter"/>
</dbReference>
<dbReference type="EMBL" id="BFAA01022249">
    <property type="protein sequence ID" value="GCB82590.1"/>
    <property type="molecule type" value="Genomic_DNA"/>
</dbReference>
<sequence length="125" mass="14154">MAAKQDATSTIVSIASNVVGQALAWDFIRNKWEFLYQQYGGGSFSFSSLIERVTQRFSTEFELSQLEQFKKDNAHIGFGSGSRALEQALERTKANINWVNENKDSVNDWFISALISKDPELHICQ</sequence>
<dbReference type="Proteomes" id="UP000288216">
    <property type="component" value="Unassembled WGS sequence"/>
</dbReference>
<reference evidence="3 4" key="1">
    <citation type="journal article" date="2018" name="Nat. Ecol. Evol.">
        <title>Shark genomes provide insights into elasmobranch evolution and the origin of vertebrates.</title>
        <authorList>
            <person name="Hara Y"/>
            <person name="Yamaguchi K"/>
            <person name="Onimaru K"/>
            <person name="Kadota M"/>
            <person name="Koyanagi M"/>
            <person name="Keeley SD"/>
            <person name="Tatsumi K"/>
            <person name="Tanaka K"/>
            <person name="Motone F"/>
            <person name="Kageyama Y"/>
            <person name="Nozu R"/>
            <person name="Adachi N"/>
            <person name="Nishimura O"/>
            <person name="Nakagawa R"/>
            <person name="Tanegashima C"/>
            <person name="Kiyatake I"/>
            <person name="Matsumoto R"/>
            <person name="Murakumo K"/>
            <person name="Nishida K"/>
            <person name="Terakita A"/>
            <person name="Kuratani S"/>
            <person name="Sato K"/>
            <person name="Hyodo S Kuraku.S."/>
        </authorList>
    </citation>
    <scope>NUCLEOTIDE SEQUENCE [LARGE SCALE GENOMIC DNA]</scope>
</reference>
<dbReference type="AlphaFoldDB" id="A0A401QB44"/>
<dbReference type="GO" id="GO:0005737">
    <property type="term" value="C:cytoplasm"/>
    <property type="evidence" value="ECO:0007669"/>
    <property type="project" value="TreeGrafter"/>
</dbReference>
<dbReference type="InterPro" id="IPR024571">
    <property type="entry name" value="ERAP1-like_C_dom"/>
</dbReference>
<accession>A0A401QB44</accession>
<gene>
    <name evidence="3" type="ORF">scyTo_0022365</name>
</gene>
<protein>
    <recommendedName>
        <fullName evidence="2">ERAP1-like C-terminal domain-containing protein</fullName>
    </recommendedName>
</protein>
<name>A0A401QB44_SCYTO</name>
<dbReference type="GO" id="GO:0006508">
    <property type="term" value="P:proteolysis"/>
    <property type="evidence" value="ECO:0007669"/>
    <property type="project" value="TreeGrafter"/>
</dbReference>
<dbReference type="Pfam" id="PF11838">
    <property type="entry name" value="ERAP1_C"/>
    <property type="match status" value="1"/>
</dbReference>
<organism evidence="3 4">
    <name type="scientific">Scyliorhinus torazame</name>
    <name type="common">Cloudy catshark</name>
    <name type="synonym">Catulus torazame</name>
    <dbReference type="NCBI Taxonomy" id="75743"/>
    <lineage>
        <taxon>Eukaryota</taxon>
        <taxon>Metazoa</taxon>
        <taxon>Chordata</taxon>
        <taxon>Craniata</taxon>
        <taxon>Vertebrata</taxon>
        <taxon>Chondrichthyes</taxon>
        <taxon>Elasmobranchii</taxon>
        <taxon>Galeomorphii</taxon>
        <taxon>Galeoidea</taxon>
        <taxon>Carcharhiniformes</taxon>
        <taxon>Scyliorhinidae</taxon>
        <taxon>Scyliorhinus</taxon>
    </lineage>
</organism>
<dbReference type="GO" id="GO:0005615">
    <property type="term" value="C:extracellular space"/>
    <property type="evidence" value="ECO:0007669"/>
    <property type="project" value="TreeGrafter"/>
</dbReference>
<dbReference type="GO" id="GO:0008270">
    <property type="term" value="F:zinc ion binding"/>
    <property type="evidence" value="ECO:0007669"/>
    <property type="project" value="TreeGrafter"/>
</dbReference>
<dbReference type="GO" id="GO:0070006">
    <property type="term" value="F:metalloaminopeptidase activity"/>
    <property type="evidence" value="ECO:0007669"/>
    <property type="project" value="TreeGrafter"/>
</dbReference>
<dbReference type="Gene3D" id="1.25.50.20">
    <property type="match status" value="1"/>
</dbReference>
<dbReference type="PANTHER" id="PTHR11533">
    <property type="entry name" value="PROTEASE M1 ZINC METALLOPROTEASE"/>
    <property type="match status" value="1"/>
</dbReference>
<comment type="caution">
    <text evidence="3">The sequence shown here is derived from an EMBL/GenBank/DDBJ whole genome shotgun (WGS) entry which is preliminary data.</text>
</comment>
<dbReference type="PANTHER" id="PTHR11533:SF172">
    <property type="entry name" value="AMINOPEPTIDASE N"/>
    <property type="match status" value="1"/>
</dbReference>
<proteinExistence type="inferred from homology"/>
<dbReference type="GO" id="GO:0005886">
    <property type="term" value="C:plasma membrane"/>
    <property type="evidence" value="ECO:0007669"/>
    <property type="project" value="TreeGrafter"/>
</dbReference>
<evidence type="ECO:0000313" key="4">
    <source>
        <dbReference type="Proteomes" id="UP000288216"/>
    </source>
</evidence>
<dbReference type="STRING" id="75743.A0A401QB44"/>
<dbReference type="InterPro" id="IPR050344">
    <property type="entry name" value="Peptidase_M1_aminopeptidases"/>
</dbReference>